<keyword evidence="1" id="KW-0812">Transmembrane</keyword>
<dbReference type="EMBL" id="LAZR01000349">
    <property type="protein sequence ID" value="KKN73160.1"/>
    <property type="molecule type" value="Genomic_DNA"/>
</dbReference>
<reference evidence="2" key="1">
    <citation type="journal article" date="2015" name="Nature">
        <title>Complex archaea that bridge the gap between prokaryotes and eukaryotes.</title>
        <authorList>
            <person name="Spang A."/>
            <person name="Saw J.H."/>
            <person name="Jorgensen S.L."/>
            <person name="Zaremba-Niedzwiedzka K."/>
            <person name="Martijn J."/>
            <person name="Lind A.E."/>
            <person name="van Eijk R."/>
            <person name="Schleper C."/>
            <person name="Guy L."/>
            <person name="Ettema T.J."/>
        </authorList>
    </citation>
    <scope>NUCLEOTIDE SEQUENCE</scope>
</reference>
<sequence>MRKLVCLLLIFAVFLAGCAGRESNPIPSYLPGDENRSCTALRAEIAQLQADMQRMLPKTDKGLSNALWATAGVFTLGIGFFFMDFKEAERIEFDAMRQRHNRLLVYAAERKCDFGEIKMERIPSVEERKDATK</sequence>
<proteinExistence type="predicted"/>
<dbReference type="PROSITE" id="PS51257">
    <property type="entry name" value="PROKAR_LIPOPROTEIN"/>
    <property type="match status" value="1"/>
</dbReference>
<keyword evidence="1" id="KW-0472">Membrane</keyword>
<protein>
    <recommendedName>
        <fullName evidence="3">Lipoprotein</fullName>
    </recommendedName>
</protein>
<accession>A0A0F9SW45</accession>
<evidence type="ECO:0008006" key="3">
    <source>
        <dbReference type="Google" id="ProtNLM"/>
    </source>
</evidence>
<keyword evidence="1" id="KW-1133">Transmembrane helix</keyword>
<name>A0A0F9SW45_9ZZZZ</name>
<evidence type="ECO:0000313" key="2">
    <source>
        <dbReference type="EMBL" id="KKN73160.1"/>
    </source>
</evidence>
<comment type="caution">
    <text evidence="2">The sequence shown here is derived from an EMBL/GenBank/DDBJ whole genome shotgun (WGS) entry which is preliminary data.</text>
</comment>
<organism evidence="2">
    <name type="scientific">marine sediment metagenome</name>
    <dbReference type="NCBI Taxonomy" id="412755"/>
    <lineage>
        <taxon>unclassified sequences</taxon>
        <taxon>metagenomes</taxon>
        <taxon>ecological metagenomes</taxon>
    </lineage>
</organism>
<gene>
    <name evidence="2" type="ORF">LCGC14_0403330</name>
</gene>
<dbReference type="AlphaFoldDB" id="A0A0F9SW45"/>
<evidence type="ECO:0000256" key="1">
    <source>
        <dbReference type="SAM" id="Phobius"/>
    </source>
</evidence>
<feature type="transmembrane region" description="Helical" evidence="1">
    <location>
        <begin position="66"/>
        <end position="83"/>
    </location>
</feature>